<dbReference type="Gene3D" id="1.10.287.130">
    <property type="match status" value="1"/>
</dbReference>
<dbReference type="RefSeq" id="WP_015026310.1">
    <property type="nucleotide sequence ID" value="NC_018742.1"/>
</dbReference>
<dbReference type="SUPFAM" id="SSF47384">
    <property type="entry name" value="Homodimeric domain of signal transducing histidine kinase"/>
    <property type="match status" value="1"/>
</dbReference>
<dbReference type="CDD" id="cd00075">
    <property type="entry name" value="HATPase"/>
    <property type="match status" value="1"/>
</dbReference>
<dbReference type="GO" id="GO:0016301">
    <property type="term" value="F:kinase activity"/>
    <property type="evidence" value="ECO:0007669"/>
    <property type="project" value="UniProtKB-KW"/>
</dbReference>
<geneLocation type="plasmid" evidence="10 11">
    <name>pEMTOL01</name>
</geneLocation>
<dbReference type="InterPro" id="IPR003661">
    <property type="entry name" value="HisK_dim/P_dom"/>
</dbReference>
<evidence type="ECO:0000256" key="7">
    <source>
        <dbReference type="ARBA" id="ARBA00022989"/>
    </source>
</evidence>
<keyword evidence="8" id="KW-0472">Membrane</keyword>
<evidence type="ECO:0000259" key="9">
    <source>
        <dbReference type="PROSITE" id="PS50109"/>
    </source>
</evidence>
<dbReference type="CDD" id="cd00082">
    <property type="entry name" value="HisKA"/>
    <property type="match status" value="1"/>
</dbReference>
<dbReference type="Pfam" id="PF02518">
    <property type="entry name" value="HATPase_c"/>
    <property type="match status" value="1"/>
</dbReference>
<evidence type="ECO:0000313" key="10">
    <source>
        <dbReference type="EMBL" id="AFK05564.1"/>
    </source>
</evidence>
<evidence type="ECO:0000256" key="1">
    <source>
        <dbReference type="ARBA" id="ARBA00000085"/>
    </source>
</evidence>
<dbReference type="InterPro" id="IPR036890">
    <property type="entry name" value="HATPase_C_sf"/>
</dbReference>
<keyword evidence="6 10" id="KW-0418">Kinase</keyword>
<accession>A0ABM5N7R2</accession>
<keyword evidence="11" id="KW-1185">Reference proteome</keyword>
<dbReference type="PANTHER" id="PTHR45436:SF5">
    <property type="entry name" value="SENSOR HISTIDINE KINASE TRCS"/>
    <property type="match status" value="1"/>
</dbReference>
<organism evidence="10 11">
    <name type="scientific">Emticicia oligotrophica (strain DSM 17448 / CIP 109782 / MTCC 6937 / GPTSA100-15)</name>
    <dbReference type="NCBI Taxonomy" id="929562"/>
    <lineage>
        <taxon>Bacteria</taxon>
        <taxon>Pseudomonadati</taxon>
        <taxon>Bacteroidota</taxon>
        <taxon>Cytophagia</taxon>
        <taxon>Cytophagales</taxon>
        <taxon>Leadbetterellaceae</taxon>
        <taxon>Emticicia</taxon>
    </lineage>
</organism>
<dbReference type="EMBL" id="CP002962">
    <property type="protein sequence ID" value="AFK05564.1"/>
    <property type="molecule type" value="Genomic_DNA"/>
</dbReference>
<protein>
    <recommendedName>
        <fullName evidence="2">histidine kinase</fullName>
        <ecNumber evidence="2">2.7.13.3</ecNumber>
    </recommendedName>
</protein>
<comment type="catalytic activity">
    <reaction evidence="1">
        <text>ATP + protein L-histidine = ADP + protein N-phospho-L-histidine.</text>
        <dbReference type="EC" id="2.7.13.3"/>
    </reaction>
</comment>
<dbReference type="InterPro" id="IPR003594">
    <property type="entry name" value="HATPase_dom"/>
</dbReference>
<dbReference type="Pfam" id="PF00512">
    <property type="entry name" value="HisKA"/>
    <property type="match status" value="1"/>
</dbReference>
<sequence length="429" mass="50789">MARLTHSKDTNLLNQTLKGYLIFSALLLLLFIPIIFFLFQKLYLDDIDDGLRLEKSEFQQYILPNLKTQDIKQWNRFNRDFKIIDTLKSNTHDYIEQKFYYDTLVHELEPYRVLYSSVSIENKPYTLLIKQNLIEEKDWIEKIILFVVSLLIFILLGTYLITRWQNRRVWRSFYQNLTLLERFELENAIEPPKFLTSNINEFNRLTTVLKELVNRVIKSYKIQREFAENAAHELQTPVAVLKSKIDSFLQVPELTDRQMQLLDQLNEATTRLSRLNKNLLLLSKLEHQIFEKGEVDFKNIIVQNLDFWYEQCEAKHLKMEYLSIHSSLQMANLSLAEILINNLIFNAIRHNILGGNIEIFLNHEKFVVRNSGKNEAIPSNQLFQRFVKTDASTQGNGLGLAIVKKITDLHSWKIEYSFENNLHIFTIFF</sequence>
<evidence type="ECO:0000256" key="6">
    <source>
        <dbReference type="ARBA" id="ARBA00022777"/>
    </source>
</evidence>
<keyword evidence="10" id="KW-0614">Plasmid</keyword>
<dbReference type="InterPro" id="IPR036097">
    <property type="entry name" value="HisK_dim/P_sf"/>
</dbReference>
<reference evidence="10 11" key="1">
    <citation type="submission" date="2011-07" db="EMBL/GenBank/DDBJ databases">
        <title>The complete genome of plasmid 1 of Emticicia oligotrophica DSM 17448.</title>
        <authorList>
            <consortium name="US DOE Joint Genome Institute (JGI-PGF)"/>
            <person name="Lucas S."/>
            <person name="Han J."/>
            <person name="Lapidus A."/>
            <person name="Bruce D."/>
            <person name="Goodwin L."/>
            <person name="Pitluck S."/>
            <person name="Peters L."/>
            <person name="Kyrpides N."/>
            <person name="Mavromatis K."/>
            <person name="Ivanova N."/>
            <person name="Ovchinnikova G."/>
            <person name="Teshima H."/>
            <person name="Detter J.C."/>
            <person name="Tapia R."/>
            <person name="Han C."/>
            <person name="Land M."/>
            <person name="Hauser L."/>
            <person name="Markowitz V."/>
            <person name="Cheng J.-F."/>
            <person name="Hugenholtz P."/>
            <person name="Woyke T."/>
            <person name="Wu D."/>
            <person name="Tindall B."/>
            <person name="Pomrenke H."/>
            <person name="Brambilla E."/>
            <person name="Klenk H.-P."/>
            <person name="Eisen J.A."/>
        </authorList>
    </citation>
    <scope>NUCLEOTIDE SEQUENCE [LARGE SCALE GENOMIC DNA]</scope>
    <source>
        <strain evidence="11">DSM 17448 / GPTSA100-15</strain>
        <plasmid evidence="10 11">pEMTOL01</plasmid>
    </source>
</reference>
<dbReference type="InterPro" id="IPR005467">
    <property type="entry name" value="His_kinase_dom"/>
</dbReference>
<evidence type="ECO:0000256" key="3">
    <source>
        <dbReference type="ARBA" id="ARBA00022553"/>
    </source>
</evidence>
<dbReference type="SMART" id="SM00388">
    <property type="entry name" value="HisKA"/>
    <property type="match status" value="1"/>
</dbReference>
<keyword evidence="3" id="KW-0597">Phosphoprotein</keyword>
<feature type="transmembrane region" description="Helical" evidence="8">
    <location>
        <begin position="143"/>
        <end position="162"/>
    </location>
</feature>
<evidence type="ECO:0000256" key="4">
    <source>
        <dbReference type="ARBA" id="ARBA00022679"/>
    </source>
</evidence>
<dbReference type="PANTHER" id="PTHR45436">
    <property type="entry name" value="SENSOR HISTIDINE KINASE YKOH"/>
    <property type="match status" value="1"/>
</dbReference>
<keyword evidence="7 8" id="KW-1133">Transmembrane helix</keyword>
<feature type="transmembrane region" description="Helical" evidence="8">
    <location>
        <begin position="20"/>
        <end position="39"/>
    </location>
</feature>
<dbReference type="PROSITE" id="PS50109">
    <property type="entry name" value="HIS_KIN"/>
    <property type="match status" value="1"/>
</dbReference>
<keyword evidence="4" id="KW-0808">Transferase</keyword>
<evidence type="ECO:0000313" key="11">
    <source>
        <dbReference type="Proteomes" id="UP000002875"/>
    </source>
</evidence>
<dbReference type="InterPro" id="IPR050428">
    <property type="entry name" value="TCS_sensor_his_kinase"/>
</dbReference>
<dbReference type="EC" id="2.7.13.3" evidence="2"/>
<proteinExistence type="predicted"/>
<gene>
    <name evidence="10" type="ordered locus">Emtol_0294</name>
</gene>
<dbReference type="Gene3D" id="3.30.565.10">
    <property type="entry name" value="Histidine kinase-like ATPase, C-terminal domain"/>
    <property type="match status" value="1"/>
</dbReference>
<evidence type="ECO:0000256" key="5">
    <source>
        <dbReference type="ARBA" id="ARBA00022692"/>
    </source>
</evidence>
<evidence type="ECO:0000256" key="2">
    <source>
        <dbReference type="ARBA" id="ARBA00012438"/>
    </source>
</evidence>
<feature type="domain" description="Histidine kinase" evidence="9">
    <location>
        <begin position="229"/>
        <end position="429"/>
    </location>
</feature>
<dbReference type="SUPFAM" id="SSF55874">
    <property type="entry name" value="ATPase domain of HSP90 chaperone/DNA topoisomerase II/histidine kinase"/>
    <property type="match status" value="1"/>
</dbReference>
<name>A0ABM5N7R2_EMTOG</name>
<keyword evidence="5 8" id="KW-0812">Transmembrane</keyword>
<evidence type="ECO:0000256" key="8">
    <source>
        <dbReference type="SAM" id="Phobius"/>
    </source>
</evidence>
<dbReference type="Proteomes" id="UP000002875">
    <property type="component" value="Plasmid pEMTOL01"/>
</dbReference>
<dbReference type="SMART" id="SM00387">
    <property type="entry name" value="HATPase_c"/>
    <property type="match status" value="1"/>
</dbReference>